<dbReference type="Pfam" id="PF15244">
    <property type="entry name" value="HSD3"/>
    <property type="match status" value="1"/>
</dbReference>
<reference evidence="2 3" key="1">
    <citation type="submission" date="2013-11" db="EMBL/GenBank/DDBJ databases">
        <title>Genome sequencing of Stegodyphus mimosarum.</title>
        <authorList>
            <person name="Bechsgaard J."/>
        </authorList>
    </citation>
    <scope>NUCLEOTIDE SEQUENCE [LARGE SCALE GENOMIC DNA]</scope>
</reference>
<evidence type="ECO:0000313" key="3">
    <source>
        <dbReference type="Proteomes" id="UP000054359"/>
    </source>
</evidence>
<protein>
    <submittedName>
        <fullName evidence="2">Uncharacterized protein</fullName>
    </submittedName>
</protein>
<proteinExistence type="predicted"/>
<sequence length="108" mass="12248">MDDFFDAEPPTSGYVKLSHMNNKSSVLCPESQDITSQYLALQQIDAHQRMIARAKGCVDTSPPRSLQSYISVADRKRKKLWENSYKSSFQGKEQSDMNQASCSRKPIN</sequence>
<evidence type="ECO:0000313" key="2">
    <source>
        <dbReference type="EMBL" id="KFM63805.1"/>
    </source>
</evidence>
<gene>
    <name evidence="2" type="ORF">X975_19000</name>
</gene>
<feature type="non-terminal residue" evidence="2">
    <location>
        <position position="108"/>
    </location>
</feature>
<dbReference type="EMBL" id="KK114965">
    <property type="protein sequence ID" value="KFM63805.1"/>
    <property type="molecule type" value="Genomic_DNA"/>
</dbReference>
<keyword evidence="3" id="KW-1185">Reference proteome</keyword>
<dbReference type="Proteomes" id="UP000054359">
    <property type="component" value="Unassembled WGS sequence"/>
</dbReference>
<feature type="region of interest" description="Disordered" evidence="1">
    <location>
        <begin position="85"/>
        <end position="108"/>
    </location>
</feature>
<name>A0A087TFB6_STEMI</name>
<feature type="compositionally biased region" description="Polar residues" evidence="1">
    <location>
        <begin position="85"/>
        <end position="102"/>
    </location>
</feature>
<evidence type="ECO:0000256" key="1">
    <source>
        <dbReference type="SAM" id="MobiDB-lite"/>
    </source>
</evidence>
<organism evidence="2 3">
    <name type="scientific">Stegodyphus mimosarum</name>
    <name type="common">African social velvet spider</name>
    <dbReference type="NCBI Taxonomy" id="407821"/>
    <lineage>
        <taxon>Eukaryota</taxon>
        <taxon>Metazoa</taxon>
        <taxon>Ecdysozoa</taxon>
        <taxon>Arthropoda</taxon>
        <taxon>Chelicerata</taxon>
        <taxon>Arachnida</taxon>
        <taxon>Araneae</taxon>
        <taxon>Araneomorphae</taxon>
        <taxon>Entelegynae</taxon>
        <taxon>Eresoidea</taxon>
        <taxon>Eresidae</taxon>
        <taxon>Stegodyphus</taxon>
    </lineage>
</organism>
<dbReference type="OrthoDB" id="6425529at2759"/>
<accession>A0A087TFB6</accession>
<dbReference type="InterPro" id="IPR029357">
    <property type="entry name" value="SPATA7"/>
</dbReference>
<dbReference type="AlphaFoldDB" id="A0A087TFB6"/>